<dbReference type="AlphaFoldDB" id="A0A026WYY6"/>
<keyword evidence="2" id="KW-1185">Reference proteome</keyword>
<proteinExistence type="predicted"/>
<evidence type="ECO:0000313" key="2">
    <source>
        <dbReference type="Proteomes" id="UP000053097"/>
    </source>
</evidence>
<sequence length="77" mass="8490">MLFNPKSPSVTKNCTLAISSVCLHGTFASVEAESYQSLIKGSRYPRQASLIMLSEARGGARERLHVRNFPKVSGPFY</sequence>
<accession>A0A026WYY6</accession>
<organism evidence="1 2">
    <name type="scientific">Ooceraea biroi</name>
    <name type="common">Clonal raider ant</name>
    <name type="synonym">Cerapachys biroi</name>
    <dbReference type="NCBI Taxonomy" id="2015173"/>
    <lineage>
        <taxon>Eukaryota</taxon>
        <taxon>Metazoa</taxon>
        <taxon>Ecdysozoa</taxon>
        <taxon>Arthropoda</taxon>
        <taxon>Hexapoda</taxon>
        <taxon>Insecta</taxon>
        <taxon>Pterygota</taxon>
        <taxon>Neoptera</taxon>
        <taxon>Endopterygota</taxon>
        <taxon>Hymenoptera</taxon>
        <taxon>Apocrita</taxon>
        <taxon>Aculeata</taxon>
        <taxon>Formicoidea</taxon>
        <taxon>Formicidae</taxon>
        <taxon>Dorylinae</taxon>
        <taxon>Ooceraea</taxon>
    </lineage>
</organism>
<name>A0A026WYY6_OOCBI</name>
<reference evidence="1 2" key="1">
    <citation type="journal article" date="2014" name="Curr. Biol.">
        <title>The genome of the clonal raider ant Cerapachys biroi.</title>
        <authorList>
            <person name="Oxley P.R."/>
            <person name="Ji L."/>
            <person name="Fetter-Pruneda I."/>
            <person name="McKenzie S.K."/>
            <person name="Li C."/>
            <person name="Hu H."/>
            <person name="Zhang G."/>
            <person name="Kronauer D.J."/>
        </authorList>
    </citation>
    <scope>NUCLEOTIDE SEQUENCE [LARGE SCALE GENOMIC DNA]</scope>
</reference>
<gene>
    <name evidence="1" type="ORF">X777_08245</name>
</gene>
<evidence type="ECO:0000313" key="1">
    <source>
        <dbReference type="EMBL" id="EZA61033.1"/>
    </source>
</evidence>
<protein>
    <submittedName>
        <fullName evidence="1">Uncharacterized protein</fullName>
    </submittedName>
</protein>
<dbReference type="Proteomes" id="UP000053097">
    <property type="component" value="Unassembled WGS sequence"/>
</dbReference>
<dbReference type="EMBL" id="KK107063">
    <property type="protein sequence ID" value="EZA61033.1"/>
    <property type="molecule type" value="Genomic_DNA"/>
</dbReference>